<dbReference type="Proteomes" id="UP001279734">
    <property type="component" value="Unassembled WGS sequence"/>
</dbReference>
<protein>
    <submittedName>
        <fullName evidence="1">Uncharacterized protein</fullName>
    </submittedName>
</protein>
<reference evidence="1" key="1">
    <citation type="submission" date="2023-05" db="EMBL/GenBank/DDBJ databases">
        <title>Nepenthes gracilis genome sequencing.</title>
        <authorList>
            <person name="Fukushima K."/>
        </authorList>
    </citation>
    <scope>NUCLEOTIDE SEQUENCE</scope>
    <source>
        <strain evidence="1">SING2019-196</strain>
    </source>
</reference>
<keyword evidence="2" id="KW-1185">Reference proteome</keyword>
<dbReference type="PANTHER" id="PTHR47292">
    <property type="entry name" value="TRANSCRIPTION ELONGATION FACTOR (TFIIS) FAMILY PROTEIN-RELATED"/>
    <property type="match status" value="1"/>
</dbReference>
<sequence length="153" mass="16557">MNENIRRSKAAYPPQQSIAESVSSYHEISDASEPIAVVAKIRVPIGLPTTSLQFDGQPGWWIPAAAAVSVFRPPEIKTSGRNKGTSISHDSTSCRGIDLNIAIAAETTSKHSERVTHDLNCWGKGDGDNLPESLIQRFDLNDELSAVSKPYLG</sequence>
<dbReference type="AlphaFoldDB" id="A0AAD3T496"/>
<accession>A0AAD3T496</accession>
<evidence type="ECO:0000313" key="2">
    <source>
        <dbReference type="Proteomes" id="UP001279734"/>
    </source>
</evidence>
<proteinExistence type="predicted"/>
<dbReference type="EMBL" id="BSYO01000024">
    <property type="protein sequence ID" value="GMH22404.1"/>
    <property type="molecule type" value="Genomic_DNA"/>
</dbReference>
<name>A0AAD3T496_NEPGR</name>
<dbReference type="PANTHER" id="PTHR47292:SF3">
    <property type="entry name" value="PROTEIN WAVE"/>
    <property type="match status" value="1"/>
</dbReference>
<comment type="caution">
    <text evidence="1">The sequence shown here is derived from an EMBL/GenBank/DDBJ whole genome shotgun (WGS) entry which is preliminary data.</text>
</comment>
<gene>
    <name evidence="1" type="ORF">Nepgr_024247</name>
</gene>
<evidence type="ECO:0000313" key="1">
    <source>
        <dbReference type="EMBL" id="GMH22404.1"/>
    </source>
</evidence>
<organism evidence="1 2">
    <name type="scientific">Nepenthes gracilis</name>
    <name type="common">Slender pitcher plant</name>
    <dbReference type="NCBI Taxonomy" id="150966"/>
    <lineage>
        <taxon>Eukaryota</taxon>
        <taxon>Viridiplantae</taxon>
        <taxon>Streptophyta</taxon>
        <taxon>Embryophyta</taxon>
        <taxon>Tracheophyta</taxon>
        <taxon>Spermatophyta</taxon>
        <taxon>Magnoliopsida</taxon>
        <taxon>eudicotyledons</taxon>
        <taxon>Gunneridae</taxon>
        <taxon>Pentapetalae</taxon>
        <taxon>Caryophyllales</taxon>
        <taxon>Nepenthaceae</taxon>
        <taxon>Nepenthes</taxon>
    </lineage>
</organism>